<feature type="compositionally biased region" description="Low complexity" evidence="2">
    <location>
        <begin position="496"/>
        <end position="516"/>
    </location>
</feature>
<reference evidence="4" key="1">
    <citation type="journal article" date="2020" name="BMC Genomics">
        <title>Correction to: Identification and distribution of gene clusters required for synthesis of sphingolipid metabolism inhibitors in diverse species of the filamentous fungus Fusarium.</title>
        <authorList>
            <person name="Kim H.S."/>
            <person name="Lohmar J.M."/>
            <person name="Busman M."/>
            <person name="Brown D.W."/>
            <person name="Naumann T.A."/>
            <person name="Divon H.H."/>
            <person name="Lysoe E."/>
            <person name="Uhlig S."/>
            <person name="Proctor R.H."/>
        </authorList>
    </citation>
    <scope>NUCLEOTIDE SEQUENCE</scope>
    <source>
        <strain evidence="4">NRRL 20472</strain>
    </source>
</reference>
<dbReference type="AlphaFoldDB" id="A0A8H4WWH3"/>
<evidence type="ECO:0000256" key="1">
    <source>
        <dbReference type="ARBA" id="ARBA00023242"/>
    </source>
</evidence>
<feature type="region of interest" description="Disordered" evidence="2">
    <location>
        <begin position="651"/>
        <end position="673"/>
    </location>
</feature>
<comment type="caution">
    <text evidence="4">The sequence shown here is derived from an EMBL/GenBank/DDBJ whole genome shotgun (WGS) entry which is preliminary data.</text>
</comment>
<keyword evidence="3" id="KW-1133">Transmembrane helix</keyword>
<gene>
    <name evidence="4" type="ORF">FSARC_12424</name>
</gene>
<evidence type="ECO:0000313" key="4">
    <source>
        <dbReference type="EMBL" id="KAF4953373.1"/>
    </source>
</evidence>
<feature type="transmembrane region" description="Helical" evidence="3">
    <location>
        <begin position="625"/>
        <end position="644"/>
    </location>
</feature>
<keyword evidence="3" id="KW-0812">Transmembrane</keyword>
<keyword evidence="5" id="KW-1185">Reference proteome</keyword>
<feature type="region of interest" description="Disordered" evidence="2">
    <location>
        <begin position="496"/>
        <end position="543"/>
    </location>
</feature>
<feature type="compositionally biased region" description="Low complexity" evidence="2">
    <location>
        <begin position="117"/>
        <end position="128"/>
    </location>
</feature>
<evidence type="ECO:0000313" key="5">
    <source>
        <dbReference type="Proteomes" id="UP000622797"/>
    </source>
</evidence>
<feature type="compositionally biased region" description="Low complexity" evidence="2">
    <location>
        <begin position="280"/>
        <end position="291"/>
    </location>
</feature>
<accession>A0A8H4WWH3</accession>
<keyword evidence="1" id="KW-0539">Nucleus</keyword>
<feature type="compositionally biased region" description="Low complexity" evidence="2">
    <location>
        <begin position="401"/>
        <end position="414"/>
    </location>
</feature>
<dbReference type="GO" id="GO:0008270">
    <property type="term" value="F:zinc ion binding"/>
    <property type="evidence" value="ECO:0007669"/>
    <property type="project" value="InterPro"/>
</dbReference>
<dbReference type="EMBL" id="JABEXW010000845">
    <property type="protein sequence ID" value="KAF4953373.1"/>
    <property type="molecule type" value="Genomic_DNA"/>
</dbReference>
<protein>
    <submittedName>
        <fullName evidence="4">Uncharacterized protein</fullName>
    </submittedName>
</protein>
<proteinExistence type="predicted"/>
<dbReference type="Proteomes" id="UP000622797">
    <property type="component" value="Unassembled WGS sequence"/>
</dbReference>
<dbReference type="GO" id="GO:0000981">
    <property type="term" value="F:DNA-binding transcription factor activity, RNA polymerase II-specific"/>
    <property type="evidence" value="ECO:0007669"/>
    <property type="project" value="InterPro"/>
</dbReference>
<feature type="region of interest" description="Disordered" evidence="2">
    <location>
        <begin position="110"/>
        <end position="166"/>
    </location>
</feature>
<organism evidence="4 5">
    <name type="scientific">Fusarium sarcochroum</name>
    <dbReference type="NCBI Taxonomy" id="1208366"/>
    <lineage>
        <taxon>Eukaryota</taxon>
        <taxon>Fungi</taxon>
        <taxon>Dikarya</taxon>
        <taxon>Ascomycota</taxon>
        <taxon>Pezizomycotina</taxon>
        <taxon>Sordariomycetes</taxon>
        <taxon>Hypocreomycetidae</taxon>
        <taxon>Hypocreales</taxon>
        <taxon>Nectriaceae</taxon>
        <taxon>Fusarium</taxon>
        <taxon>Fusarium lateritium species complex</taxon>
    </lineage>
</organism>
<dbReference type="CDD" id="cd00067">
    <property type="entry name" value="GAL4"/>
    <property type="match status" value="1"/>
</dbReference>
<reference evidence="4" key="2">
    <citation type="submission" date="2020-05" db="EMBL/GenBank/DDBJ databases">
        <authorList>
            <person name="Kim H.-S."/>
            <person name="Proctor R.H."/>
            <person name="Brown D.W."/>
        </authorList>
    </citation>
    <scope>NUCLEOTIDE SEQUENCE</scope>
    <source>
        <strain evidence="4">NRRL 20472</strain>
    </source>
</reference>
<feature type="compositionally biased region" description="Low complexity" evidence="2">
    <location>
        <begin position="380"/>
        <end position="394"/>
    </location>
</feature>
<sequence>MATNSTLPQGFSVFQPTLGAQLQFFPAIGTRELDELVNAFITGPASTQEKRASITLDFFEYAHLTGQTFKFYPVYTLSTPVESPATASPLQDSGYGSSFNASPVMSNWDWNQVNAGTSSRRSSPKSTSGQQPADFSNLPGMKIMTKDGRDVTNSASRGSKTKEQRDHAHLMRIIKACDSCKKKKIRCDPSHKKRGVSSTPAQPAKVTKKAKTVVPEAKVAPVVAQNAFATQLAFPEQDFSADLDSFAASVEPGNEWEQFIQYPVVDDSYDFFNDPEGYFSPQSSSSLSEFSTKPTTPETDLRRRRGATTNTEIADLAVPATYLPFNQTEGIHDYVDFNLYSPESSFSEDERMVPIEASKQSVSQPRSPAPNPLPPNDLFGGSDSSGGDLIGSESTGDLFGSQSAASYSAPQQLSTHGQLHREVYRDPGAGLEYYSSPTSTDLGSDLLSTSMWSHQDSSVFISDPQSSSVDVALSTNINATIRRGIIETRGLTTSTTQTDCQQSQTTAATTQSVSQDAENHNVAALPGSRSTETTVATTQSDSRQAENMVVMPLPGSQQPENHNVTTQPGSQSAETAEAVAMTQSGSRDAEYHNVSGDNVPQRSPAPVAIAPVAIGLASMYRQPSMGVLAPIAAMLIALTVWSYISEQFATKSRSSKHSPAKSQGMSHGLIPSMAGNVDRLQSTTLSGKKSVSRMVSMSRSLIAV</sequence>
<evidence type="ECO:0000256" key="2">
    <source>
        <dbReference type="SAM" id="MobiDB-lite"/>
    </source>
</evidence>
<feature type="region of interest" description="Disordered" evidence="2">
    <location>
        <begin position="357"/>
        <end position="417"/>
    </location>
</feature>
<feature type="compositionally biased region" description="Polar residues" evidence="2">
    <location>
        <begin position="528"/>
        <end position="542"/>
    </location>
</feature>
<feature type="region of interest" description="Disordered" evidence="2">
    <location>
        <begin position="280"/>
        <end position="303"/>
    </location>
</feature>
<name>A0A8H4WWH3_9HYPO</name>
<dbReference type="OrthoDB" id="4850804at2759"/>
<dbReference type="InterPro" id="IPR001138">
    <property type="entry name" value="Zn2Cys6_DnaBD"/>
</dbReference>
<keyword evidence="3" id="KW-0472">Membrane</keyword>
<evidence type="ECO:0000256" key="3">
    <source>
        <dbReference type="SAM" id="Phobius"/>
    </source>
</evidence>